<dbReference type="eggNOG" id="COG0451">
    <property type="taxonomic scope" value="Bacteria"/>
</dbReference>
<accession>C4KCY0</accession>
<dbReference type="STRING" id="85643.Tmz1t_3802"/>
<dbReference type="InterPro" id="IPR036291">
    <property type="entry name" value="NAD(P)-bd_dom_sf"/>
</dbReference>
<protein>
    <submittedName>
        <fullName evidence="3">NAD-dependent epimerase/dehydratase</fullName>
    </submittedName>
</protein>
<reference evidence="3 4" key="2">
    <citation type="journal article" date="2012" name="Stand. Genomic Sci.">
        <title>Complete genome sequence of Thauera aminoaromatica strain MZ1T.</title>
        <authorList>
            <person name="Jiang K."/>
            <person name="Sanseverino J."/>
            <person name="Chauhan A."/>
            <person name="Lucas S."/>
            <person name="Copeland A."/>
            <person name="Lapidus A."/>
            <person name="Del Rio T.G."/>
            <person name="Dalin E."/>
            <person name="Tice H."/>
            <person name="Bruce D."/>
            <person name="Goodwin L."/>
            <person name="Pitluck S."/>
            <person name="Sims D."/>
            <person name="Brettin T."/>
            <person name="Detter J.C."/>
            <person name="Han C."/>
            <person name="Chang Y.J."/>
            <person name="Larimer F."/>
            <person name="Land M."/>
            <person name="Hauser L."/>
            <person name="Kyrpides N.C."/>
            <person name="Mikhailova N."/>
            <person name="Moser S."/>
            <person name="Jegier P."/>
            <person name="Close D."/>
            <person name="Debruyn J.M."/>
            <person name="Wang Y."/>
            <person name="Layton A.C."/>
            <person name="Allen M.S."/>
            <person name="Sayler G.S."/>
        </authorList>
    </citation>
    <scope>NUCLEOTIDE SEQUENCE [LARGE SCALE GENOMIC DNA]</scope>
    <source>
        <strain evidence="3 4">MZ1T</strain>
    </source>
</reference>
<dbReference type="Gene3D" id="2.60.120.10">
    <property type="entry name" value="Jelly Rolls"/>
    <property type="match status" value="1"/>
</dbReference>
<proteinExistence type="predicted"/>
<dbReference type="CDD" id="cd05261">
    <property type="entry name" value="CAPF_like_SDR_e"/>
    <property type="match status" value="1"/>
</dbReference>
<dbReference type="SUPFAM" id="SSF51182">
    <property type="entry name" value="RmlC-like cupins"/>
    <property type="match status" value="1"/>
</dbReference>
<dbReference type="HOGENOM" id="CLU_063221_0_0_4"/>
<dbReference type="Pfam" id="PF01370">
    <property type="entry name" value="Epimerase"/>
    <property type="match status" value="1"/>
</dbReference>
<dbReference type="InterPro" id="IPR050177">
    <property type="entry name" value="Lipid_A_modif_metabolic_enz"/>
</dbReference>
<gene>
    <name evidence="3" type="ordered locus">Tmz1t_3802</name>
</gene>
<dbReference type="Pfam" id="PF14667">
    <property type="entry name" value="Polysacc_synt_C"/>
    <property type="match status" value="1"/>
</dbReference>
<dbReference type="InterPro" id="IPR014710">
    <property type="entry name" value="RmlC-like_jellyroll"/>
</dbReference>
<keyword evidence="4" id="KW-1185">Reference proteome</keyword>
<dbReference type="OrthoDB" id="9801056at2"/>
<evidence type="ECO:0000313" key="4">
    <source>
        <dbReference type="Proteomes" id="UP000002186"/>
    </source>
</evidence>
<dbReference type="InterPro" id="IPR029303">
    <property type="entry name" value="CapF_C"/>
</dbReference>
<dbReference type="CDD" id="cd07007">
    <property type="entry name" value="cupin_CapF-like_C"/>
    <property type="match status" value="1"/>
</dbReference>
<dbReference type="NCBIfam" id="NF047837">
    <property type="entry name" value="UDPAcbARedWbcJ"/>
    <property type="match status" value="1"/>
</dbReference>
<dbReference type="InterPro" id="IPR001509">
    <property type="entry name" value="Epimerase_deHydtase"/>
</dbReference>
<feature type="domain" description="NAD-dependent epimerase/dehydratase" evidence="1">
    <location>
        <begin position="3"/>
        <end position="193"/>
    </location>
</feature>
<evidence type="ECO:0000259" key="2">
    <source>
        <dbReference type="Pfam" id="PF14667"/>
    </source>
</evidence>
<feature type="domain" description="Capsular polysaccharide assembling protein CapF C-terminal" evidence="2">
    <location>
        <begin position="261"/>
        <end position="371"/>
    </location>
</feature>
<dbReference type="eggNOG" id="COG1898">
    <property type="taxonomic scope" value="Bacteria"/>
</dbReference>
<sequence>MKVLITGAGGFVGKNLQQHLAERKDVEVVCFTRANTVAELPRLLDGVEFVFHLAGVNRPQDPQEFVTGNADLTAALVAAVEGEMQASGRRIAIVCSSSTQAARDNPYGASKRAAEAALQAFAARSGAAAHVFRLPNVFGKWCRPNYNSAVATFCHNIARGLPIQINDPAAPVTLVYVDDVVERFIELMDGADAAVDAEGFATVTPQYTTTVGELARLIETFRASRDTLVTERVGTGLVRALYSTYVSYLPPELFAYSVPMHGDARGVFVEMLKTPDCGQFSFFTAHPGITRGGHYHHTKTEKFLVIKGEARFKFRHMQTGETHERVTSGSKAEIVETVPGWTHDITNIGSDEMVVMLWANEVFDRAKPDTYACPL</sequence>
<organism evidence="3 4">
    <name type="scientific">Thauera aminoaromatica</name>
    <dbReference type="NCBI Taxonomy" id="164330"/>
    <lineage>
        <taxon>Bacteria</taxon>
        <taxon>Pseudomonadati</taxon>
        <taxon>Pseudomonadota</taxon>
        <taxon>Betaproteobacteria</taxon>
        <taxon>Rhodocyclales</taxon>
        <taxon>Zoogloeaceae</taxon>
        <taxon>Thauera</taxon>
    </lineage>
</organism>
<dbReference type="KEGG" id="tmz:Tmz1t_3802"/>
<name>C4KCY0_THASP</name>
<dbReference type="RefSeq" id="WP_004300710.1">
    <property type="nucleotide sequence ID" value="NC_011662.2"/>
</dbReference>
<dbReference type="AlphaFoldDB" id="C4KCY0"/>
<dbReference type="PANTHER" id="PTHR43245:SF55">
    <property type="entry name" value="NAD(P)-BINDING DOMAIN-CONTAINING PROTEIN"/>
    <property type="match status" value="1"/>
</dbReference>
<dbReference type="SUPFAM" id="SSF51735">
    <property type="entry name" value="NAD(P)-binding Rossmann-fold domains"/>
    <property type="match status" value="1"/>
</dbReference>
<evidence type="ECO:0000259" key="1">
    <source>
        <dbReference type="Pfam" id="PF01370"/>
    </source>
</evidence>
<evidence type="ECO:0000313" key="3">
    <source>
        <dbReference type="EMBL" id="ACR02391.1"/>
    </source>
</evidence>
<dbReference type="PANTHER" id="PTHR43245">
    <property type="entry name" value="BIFUNCTIONAL POLYMYXIN RESISTANCE PROTEIN ARNA"/>
    <property type="match status" value="1"/>
</dbReference>
<dbReference type="EMBL" id="CP001281">
    <property type="protein sequence ID" value="ACR02391.1"/>
    <property type="molecule type" value="Genomic_DNA"/>
</dbReference>
<dbReference type="Proteomes" id="UP000002186">
    <property type="component" value="Chromosome"/>
</dbReference>
<dbReference type="InterPro" id="IPR011051">
    <property type="entry name" value="RmlC_Cupin_sf"/>
</dbReference>
<reference evidence="4" key="1">
    <citation type="submission" date="2009-05" db="EMBL/GenBank/DDBJ databases">
        <title>Complete sequence of chromosome of Thauera sp. MZ1T.</title>
        <authorList>
            <consortium name="US DOE Joint Genome Institute"/>
            <person name="Lucas S."/>
            <person name="Copeland A."/>
            <person name="Lapidus A."/>
            <person name="Glavina del Rio T."/>
            <person name="Dalin E."/>
            <person name="Tice H."/>
            <person name="Bruce D."/>
            <person name="Goodwin L."/>
            <person name="Pitluck S."/>
            <person name="Sims D."/>
            <person name="Brettin T."/>
            <person name="Detter J.C."/>
            <person name="Han C."/>
            <person name="Larimer F."/>
            <person name="Land M."/>
            <person name="Hauser L."/>
            <person name="Kyrpides N."/>
            <person name="Mikhailova N."/>
            <person name="Sayler G.S."/>
        </authorList>
    </citation>
    <scope>NUCLEOTIDE SEQUENCE [LARGE SCALE GENOMIC DNA]</scope>
    <source>
        <strain evidence="4">MZ1T</strain>
    </source>
</reference>
<dbReference type="Gene3D" id="3.40.50.720">
    <property type="entry name" value="NAD(P)-binding Rossmann-like Domain"/>
    <property type="match status" value="1"/>
</dbReference>